<evidence type="ECO:0000256" key="8">
    <source>
        <dbReference type="ARBA" id="ARBA00061560"/>
    </source>
</evidence>
<evidence type="ECO:0000313" key="13">
    <source>
        <dbReference type="RefSeq" id="XP_021852962.1"/>
    </source>
</evidence>
<dbReference type="AlphaFoldDB" id="A0A9R0IPT8"/>
<protein>
    <recommendedName>
        <fullName evidence="9">gibberellin 3beta-dioxygenase</fullName>
        <ecNumber evidence="9">1.14.11.15</ecNumber>
    </recommendedName>
</protein>
<evidence type="ECO:0000256" key="6">
    <source>
        <dbReference type="ARBA" id="ARBA00023004"/>
    </source>
</evidence>
<dbReference type="PROSITE" id="PS51471">
    <property type="entry name" value="FE2OG_OXY"/>
    <property type="match status" value="1"/>
</dbReference>
<evidence type="ECO:0000256" key="5">
    <source>
        <dbReference type="ARBA" id="ARBA00023002"/>
    </source>
</evidence>
<dbReference type="InterPro" id="IPR044861">
    <property type="entry name" value="IPNS-like_FE2OG_OXY"/>
</dbReference>
<dbReference type="Pfam" id="PF14226">
    <property type="entry name" value="DIOX_N"/>
    <property type="match status" value="1"/>
</dbReference>
<dbReference type="SUPFAM" id="SSF51197">
    <property type="entry name" value="Clavaminate synthase-like"/>
    <property type="match status" value="1"/>
</dbReference>
<comment type="pathway">
    <text evidence="2">Hormone biosynthesis.</text>
</comment>
<dbReference type="FunFam" id="2.60.120.330:FF:000013">
    <property type="entry name" value="Gibberellin 3-beta-dioxygenase 1"/>
    <property type="match status" value="1"/>
</dbReference>
<keyword evidence="12" id="KW-1185">Reference proteome</keyword>
<dbReference type="Proteomes" id="UP000813463">
    <property type="component" value="Chromosome 1"/>
</dbReference>
<sequence length="351" mass="39546">MGILSEAYRDDPVKQDLIVPLDFSTIKEVPESHAWPKLYDDEDKALDQLKACISSIPVIDLEDPNALDNIYDACVTWGMFQVINHGIPLDLLDQMELEANKLFNLPFEQKKKVVRSPEEAIGYGYPRITPFFSKLMWNEGFTIMGNSYVQHAIKLWPNHFQGFCGVMEEYQTRMKDLGNKLMGLFLKSLNIPESTIKWEDRDLCTALHLNSYPACPDPTQTMGLAPHTDTFLFTILHQSGNASGLQVLKDGPGWVSVDPYPGALVVNVGDLLHIISNARFPSAVHRAVVNNEKQRLSFAYFYGPPLDFQVSPFTDYPGCEGPCFTSLKVKEYVSIKSKYLDLALSLVKKSD</sequence>
<dbReference type="InterPro" id="IPR026992">
    <property type="entry name" value="DIOX_N"/>
</dbReference>
<comment type="cofactor">
    <cofactor evidence="1">
        <name>L-ascorbate</name>
        <dbReference type="ChEBI" id="CHEBI:38290"/>
    </cofactor>
</comment>
<evidence type="ECO:0000259" key="11">
    <source>
        <dbReference type="PROSITE" id="PS51471"/>
    </source>
</evidence>
<dbReference type="InterPro" id="IPR050231">
    <property type="entry name" value="Iron_ascorbate_oxido_reductase"/>
</dbReference>
<evidence type="ECO:0000256" key="2">
    <source>
        <dbReference type="ARBA" id="ARBA00004972"/>
    </source>
</evidence>
<dbReference type="GeneID" id="110792471"/>
<dbReference type="RefSeq" id="XP_021852962.1">
    <property type="nucleotide sequence ID" value="XM_021997270.2"/>
</dbReference>
<evidence type="ECO:0000256" key="10">
    <source>
        <dbReference type="RuleBase" id="RU003682"/>
    </source>
</evidence>
<evidence type="ECO:0000256" key="3">
    <source>
        <dbReference type="ARBA" id="ARBA00022723"/>
    </source>
</evidence>
<dbReference type="EC" id="1.14.11.15" evidence="9"/>
<comment type="pathway">
    <text evidence="7">Plant hormone biosynthesis; gibberellin biosynthesis.</text>
</comment>
<dbReference type="Gene3D" id="2.60.120.330">
    <property type="entry name" value="B-lactam Antibiotic, Isopenicillin N Synthase, Chain"/>
    <property type="match status" value="1"/>
</dbReference>
<keyword evidence="3 10" id="KW-0479">Metal-binding</keyword>
<dbReference type="GO" id="GO:0009686">
    <property type="term" value="P:gibberellin biosynthetic process"/>
    <property type="evidence" value="ECO:0007669"/>
    <property type="project" value="UniProtKB-ARBA"/>
</dbReference>
<keyword evidence="5 10" id="KW-0560">Oxidoreductase</keyword>
<keyword evidence="6 10" id="KW-0408">Iron</keyword>
<evidence type="ECO:0000256" key="9">
    <source>
        <dbReference type="ARBA" id="ARBA00066695"/>
    </source>
</evidence>
<dbReference type="KEGG" id="soe:110792471"/>
<dbReference type="PANTHER" id="PTHR47990">
    <property type="entry name" value="2-OXOGLUTARATE (2OG) AND FE(II)-DEPENDENT OXYGENASE SUPERFAMILY PROTEIN-RELATED"/>
    <property type="match status" value="1"/>
</dbReference>
<evidence type="ECO:0000256" key="7">
    <source>
        <dbReference type="ARBA" id="ARBA00037909"/>
    </source>
</evidence>
<gene>
    <name evidence="13" type="primary">LOC110792471</name>
</gene>
<comment type="similarity">
    <text evidence="8">Belongs to the iron/ascorbate-dependent oxidoreductase family. GA3OX subfamily.</text>
</comment>
<feature type="domain" description="Fe2OG dioxygenase" evidence="11">
    <location>
        <begin position="202"/>
        <end position="304"/>
    </location>
</feature>
<reference evidence="12" key="1">
    <citation type="journal article" date="2021" name="Nat. Commun.">
        <title>Genomic analyses provide insights into spinach domestication and the genetic basis of agronomic traits.</title>
        <authorList>
            <person name="Cai X."/>
            <person name="Sun X."/>
            <person name="Xu C."/>
            <person name="Sun H."/>
            <person name="Wang X."/>
            <person name="Ge C."/>
            <person name="Zhang Z."/>
            <person name="Wang Q."/>
            <person name="Fei Z."/>
            <person name="Jiao C."/>
            <person name="Wang Q."/>
        </authorList>
    </citation>
    <scope>NUCLEOTIDE SEQUENCE [LARGE SCALE GENOMIC DNA]</scope>
    <source>
        <strain evidence="12">cv. Varoflay</strain>
    </source>
</reference>
<dbReference type="Pfam" id="PF03171">
    <property type="entry name" value="2OG-FeII_Oxy"/>
    <property type="match status" value="1"/>
</dbReference>
<evidence type="ECO:0000256" key="4">
    <source>
        <dbReference type="ARBA" id="ARBA00022964"/>
    </source>
</evidence>
<name>A0A9R0IPT8_SPIOL</name>
<keyword evidence="4" id="KW-0223">Dioxygenase</keyword>
<evidence type="ECO:0000256" key="1">
    <source>
        <dbReference type="ARBA" id="ARBA00001961"/>
    </source>
</evidence>
<accession>A0A9R0IPT8</accession>
<dbReference type="InterPro" id="IPR027443">
    <property type="entry name" value="IPNS-like_sf"/>
</dbReference>
<proteinExistence type="inferred from homology"/>
<reference evidence="13" key="2">
    <citation type="submission" date="2025-08" db="UniProtKB">
        <authorList>
            <consortium name="RefSeq"/>
        </authorList>
    </citation>
    <scope>IDENTIFICATION</scope>
    <source>
        <tissue evidence="13">Leaf</tissue>
    </source>
</reference>
<organism evidence="12 13">
    <name type="scientific">Spinacia oleracea</name>
    <name type="common">Spinach</name>
    <dbReference type="NCBI Taxonomy" id="3562"/>
    <lineage>
        <taxon>Eukaryota</taxon>
        <taxon>Viridiplantae</taxon>
        <taxon>Streptophyta</taxon>
        <taxon>Embryophyta</taxon>
        <taxon>Tracheophyta</taxon>
        <taxon>Spermatophyta</taxon>
        <taxon>Magnoliopsida</taxon>
        <taxon>eudicotyledons</taxon>
        <taxon>Gunneridae</taxon>
        <taxon>Pentapetalae</taxon>
        <taxon>Caryophyllales</taxon>
        <taxon>Chenopodiaceae</taxon>
        <taxon>Chenopodioideae</taxon>
        <taxon>Anserineae</taxon>
        <taxon>Spinacia</taxon>
    </lineage>
</organism>
<dbReference type="GO" id="GO:0046872">
    <property type="term" value="F:metal ion binding"/>
    <property type="evidence" value="ECO:0007669"/>
    <property type="project" value="UniProtKB-KW"/>
</dbReference>
<dbReference type="OrthoDB" id="288590at2759"/>
<dbReference type="GO" id="GO:0016707">
    <property type="term" value="F:gibberellin 3-beta-dioxygenase activity"/>
    <property type="evidence" value="ECO:0007669"/>
    <property type="project" value="UniProtKB-EC"/>
</dbReference>
<dbReference type="InterPro" id="IPR005123">
    <property type="entry name" value="Oxoglu/Fe-dep_dioxygenase_dom"/>
</dbReference>
<evidence type="ECO:0000313" key="12">
    <source>
        <dbReference type="Proteomes" id="UP000813463"/>
    </source>
</evidence>